<sequence>MGGTLNQPANLRSEVDAFKEQATKQQLGVGGSGSKVQALNTDDACNVLCEKCPKKPNKNKRPKATARKCYNCDELWHIDRECKFWRKDSQLRLLTNSKAGVQHKRHIKGDKWKKLPDDCCRQKHVENTVKTQPGKKDREERMHEDQNAKENIVVRRIKI</sequence>
<dbReference type="EMBL" id="JXJN01024035">
    <property type="status" value="NOT_ANNOTATED_CDS"/>
    <property type="molecule type" value="Genomic_DNA"/>
</dbReference>
<evidence type="ECO:0000313" key="1">
    <source>
        <dbReference type="EnsemblMetazoa" id="GPPI046560-PA"/>
    </source>
</evidence>
<evidence type="ECO:0008006" key="3">
    <source>
        <dbReference type="Google" id="ProtNLM"/>
    </source>
</evidence>
<dbReference type="VEuPathDB" id="VectorBase:GPPI046560"/>
<protein>
    <recommendedName>
        <fullName evidence="3">CCHC-type domain-containing protein</fullName>
    </recommendedName>
</protein>
<reference evidence="1" key="2">
    <citation type="submission" date="2020-05" db="UniProtKB">
        <authorList>
            <consortium name="EnsemblMetazoa"/>
        </authorList>
    </citation>
    <scope>IDENTIFICATION</scope>
    <source>
        <strain evidence="1">IAEA</strain>
    </source>
</reference>
<evidence type="ECO:0000313" key="2">
    <source>
        <dbReference type="Proteomes" id="UP000092460"/>
    </source>
</evidence>
<accession>A0A1B0C1F7</accession>
<proteinExistence type="predicted"/>
<dbReference type="STRING" id="67801.A0A1B0C1F7"/>
<keyword evidence="2" id="KW-1185">Reference proteome</keyword>
<dbReference type="EnsemblMetazoa" id="GPPI046560-RA">
    <property type="protein sequence ID" value="GPPI046560-PA"/>
    <property type="gene ID" value="GPPI046560"/>
</dbReference>
<name>A0A1B0C1F7_9MUSC</name>
<organism evidence="1 2">
    <name type="scientific">Glossina palpalis gambiensis</name>
    <dbReference type="NCBI Taxonomy" id="67801"/>
    <lineage>
        <taxon>Eukaryota</taxon>
        <taxon>Metazoa</taxon>
        <taxon>Ecdysozoa</taxon>
        <taxon>Arthropoda</taxon>
        <taxon>Hexapoda</taxon>
        <taxon>Insecta</taxon>
        <taxon>Pterygota</taxon>
        <taxon>Neoptera</taxon>
        <taxon>Endopterygota</taxon>
        <taxon>Diptera</taxon>
        <taxon>Brachycera</taxon>
        <taxon>Muscomorpha</taxon>
        <taxon>Hippoboscoidea</taxon>
        <taxon>Glossinidae</taxon>
        <taxon>Glossina</taxon>
    </lineage>
</organism>
<dbReference type="AlphaFoldDB" id="A0A1B0C1F7"/>
<dbReference type="Proteomes" id="UP000092460">
    <property type="component" value="Unassembled WGS sequence"/>
</dbReference>
<reference evidence="2" key="1">
    <citation type="submission" date="2015-01" db="EMBL/GenBank/DDBJ databases">
        <authorList>
            <person name="Aksoy S."/>
            <person name="Warren W."/>
            <person name="Wilson R.K."/>
        </authorList>
    </citation>
    <scope>NUCLEOTIDE SEQUENCE [LARGE SCALE GENOMIC DNA]</scope>
    <source>
        <strain evidence="2">IAEA</strain>
    </source>
</reference>